<feature type="binding site" evidence="7">
    <location>
        <position position="245"/>
    </location>
    <ligand>
        <name>urate</name>
        <dbReference type="ChEBI" id="CHEBI:17775"/>
    </ligand>
</feature>
<keyword evidence="5" id="KW-0576">Peroxisome</keyword>
<keyword evidence="10" id="KW-1185">Reference proteome</keyword>
<dbReference type="AlphaFoldDB" id="A0AAD9FNB1"/>
<feature type="binding site" evidence="7">
    <location>
        <position position="64"/>
    </location>
    <ligand>
        <name>urate</name>
        <dbReference type="ChEBI" id="CHEBI:17775"/>
    </ligand>
</feature>
<dbReference type="GO" id="GO:0005777">
    <property type="term" value="C:peroxisome"/>
    <property type="evidence" value="ECO:0007669"/>
    <property type="project" value="UniProtKB-SubCell"/>
</dbReference>
<sequence>MAAIKSSEVVLSESSYGKDLVKVARVVREGNTHHVVEYVVRALLTGDFDRSYSHSDNSNIVATDTVKNTIYILAKTSPHVLDAPAFALHLGLHFVNKYSQVKAAHVEIQSLKWSRLEFDGKGHDHSFVRDGDEKQTVDCLVDASTSKDSPQVTLTVGLKDLLILKTGGSSFEGYFKNEHTTLPEVKDRLFSTGVTYTYTIPLPPNTPATIDNLPSIASTLNFPKIAKTARHGTLDVFANTHSASVQATIFDSAQKVMAEAPEISEMSYVYPNKHYIPVNLSPFGLDNGLGLEGGAEVFWPAADPSGLIKASFKRA</sequence>
<dbReference type="PANTHER" id="PTHR42874:SF1">
    <property type="entry name" value="URICASE"/>
    <property type="match status" value="1"/>
</dbReference>
<evidence type="ECO:0000256" key="7">
    <source>
        <dbReference type="PIRSR" id="PIRSR000241-2"/>
    </source>
</evidence>
<dbReference type="PRINTS" id="PR00093">
    <property type="entry name" value="URICASE"/>
</dbReference>
<dbReference type="Pfam" id="PF01014">
    <property type="entry name" value="Uricase"/>
    <property type="match status" value="2"/>
</dbReference>
<feature type="active site" description="Charge relay system" evidence="6">
    <location>
        <position position="274"/>
    </location>
</feature>
<feature type="binding site" evidence="7">
    <location>
        <position position="63"/>
    </location>
    <ligand>
        <name>urate</name>
        <dbReference type="ChEBI" id="CHEBI:17775"/>
    </ligand>
</feature>
<comment type="catalytic activity">
    <reaction evidence="5 8">
        <text>urate + O2 + H2O = 5-hydroxyisourate + H2O2</text>
        <dbReference type="Rhea" id="RHEA:21368"/>
        <dbReference type="ChEBI" id="CHEBI:15377"/>
        <dbReference type="ChEBI" id="CHEBI:15379"/>
        <dbReference type="ChEBI" id="CHEBI:16240"/>
        <dbReference type="ChEBI" id="CHEBI:17775"/>
        <dbReference type="ChEBI" id="CHEBI:18072"/>
        <dbReference type="EC" id="1.7.3.3"/>
    </reaction>
</comment>
<gene>
    <name evidence="9" type="ORF">DB88DRAFT_496739</name>
</gene>
<feature type="binding site" evidence="7">
    <location>
        <position position="272"/>
    </location>
    <ligand>
        <name>urate</name>
        <dbReference type="ChEBI" id="CHEBI:17775"/>
    </ligand>
</feature>
<organism evidence="9 10">
    <name type="scientific">Papiliotrema laurentii</name>
    <name type="common">Cryptococcus laurentii</name>
    <dbReference type="NCBI Taxonomy" id="5418"/>
    <lineage>
        <taxon>Eukaryota</taxon>
        <taxon>Fungi</taxon>
        <taxon>Dikarya</taxon>
        <taxon>Basidiomycota</taxon>
        <taxon>Agaricomycotina</taxon>
        <taxon>Tremellomycetes</taxon>
        <taxon>Tremellales</taxon>
        <taxon>Rhynchogastremaceae</taxon>
        <taxon>Papiliotrema</taxon>
    </lineage>
</organism>
<feature type="binding site" evidence="7">
    <location>
        <position position="188"/>
    </location>
    <ligand>
        <name>urate</name>
        <dbReference type="ChEBI" id="CHEBI:17775"/>
    </ligand>
</feature>
<feature type="binding site" evidence="7">
    <location>
        <position position="245"/>
    </location>
    <ligand>
        <name>5-hydroxyisourate</name>
        <dbReference type="ChEBI" id="CHEBI:18072"/>
    </ligand>
</feature>
<feature type="binding site" evidence="7">
    <location>
        <position position="171"/>
    </location>
    <ligand>
        <name>urate</name>
        <dbReference type="ChEBI" id="CHEBI:17775"/>
    </ligand>
</feature>
<dbReference type="GO" id="GO:0004846">
    <property type="term" value="F:urate oxidase activity"/>
    <property type="evidence" value="ECO:0007669"/>
    <property type="project" value="UniProtKB-EC"/>
</dbReference>
<dbReference type="GO" id="GO:0006145">
    <property type="term" value="P:purine nucleobase catabolic process"/>
    <property type="evidence" value="ECO:0007669"/>
    <property type="project" value="TreeGrafter"/>
</dbReference>
<evidence type="ECO:0000313" key="10">
    <source>
        <dbReference type="Proteomes" id="UP001182556"/>
    </source>
</evidence>
<dbReference type="Proteomes" id="UP001182556">
    <property type="component" value="Unassembled WGS sequence"/>
</dbReference>
<evidence type="ECO:0000313" key="9">
    <source>
        <dbReference type="EMBL" id="KAK1921971.1"/>
    </source>
</evidence>
<protein>
    <recommendedName>
        <fullName evidence="5 8">Uricase</fullName>
        <ecNumber evidence="5 8">1.7.3.3</ecNumber>
    </recommendedName>
    <alternativeName>
        <fullName evidence="5">Urate oxidase</fullName>
    </alternativeName>
</protein>
<comment type="subcellular location">
    <subcellularLocation>
        <location evidence="5">Peroxisome</location>
    </subcellularLocation>
</comment>
<comment type="function">
    <text evidence="5 8">Catalyzes the oxidation of uric acid to 5-hydroxyisourate, which is further processed to form (S)-allantoin.</text>
</comment>
<comment type="caution">
    <text evidence="9">The sequence shown here is derived from an EMBL/GenBank/DDBJ whole genome shotgun (WGS) entry which is preliminary data.</text>
</comment>
<feature type="active site" description="Charge relay system" evidence="6">
    <location>
        <position position="18"/>
    </location>
</feature>
<comment type="similarity">
    <text evidence="2 5 8">Belongs to the uricase family.</text>
</comment>
<feature type="binding site" evidence="7">
    <location>
        <position position="63"/>
    </location>
    <ligand>
        <name>O2</name>
        <dbReference type="ChEBI" id="CHEBI:15379"/>
    </ligand>
</feature>
<feature type="active site" description="Charge relay system" evidence="6">
    <location>
        <position position="63"/>
    </location>
</feature>
<comment type="pathway">
    <text evidence="1 5">Purine metabolism; urate degradation; (S)-allantoin from urate: step 1/3.</text>
</comment>
<evidence type="ECO:0000256" key="1">
    <source>
        <dbReference type="ARBA" id="ARBA00004831"/>
    </source>
</evidence>
<evidence type="ECO:0000256" key="4">
    <source>
        <dbReference type="ARBA" id="ARBA00023002"/>
    </source>
</evidence>
<dbReference type="EMBL" id="JAODAN010000009">
    <property type="protein sequence ID" value="KAK1921971.1"/>
    <property type="molecule type" value="Genomic_DNA"/>
</dbReference>
<dbReference type="SUPFAM" id="SSF55620">
    <property type="entry name" value="Tetrahydrobiopterin biosynthesis enzymes-like"/>
    <property type="match status" value="2"/>
</dbReference>
<dbReference type="GO" id="GO:0019628">
    <property type="term" value="P:urate catabolic process"/>
    <property type="evidence" value="ECO:0007669"/>
    <property type="project" value="TreeGrafter"/>
</dbReference>
<feature type="binding site" evidence="7">
    <location>
        <position position="171"/>
    </location>
    <ligand>
        <name>5-hydroxyisourate</name>
        <dbReference type="ChEBI" id="CHEBI:18072"/>
    </ligand>
</feature>
<dbReference type="EC" id="1.7.3.3" evidence="5 8"/>
<feature type="binding site" evidence="7">
    <location>
        <position position="246"/>
    </location>
    <ligand>
        <name>5-hydroxyisourate</name>
        <dbReference type="ChEBI" id="CHEBI:18072"/>
    </ligand>
</feature>
<dbReference type="NCBIfam" id="TIGR03383">
    <property type="entry name" value="urate_oxi"/>
    <property type="match status" value="1"/>
</dbReference>
<evidence type="ECO:0000256" key="5">
    <source>
        <dbReference type="PIRNR" id="PIRNR000241"/>
    </source>
</evidence>
<dbReference type="PIRSF" id="PIRSF000241">
    <property type="entry name" value="Urate_oxidase"/>
    <property type="match status" value="1"/>
</dbReference>
<name>A0AAD9FNB1_PAPLA</name>
<feature type="binding site" evidence="7">
    <location>
        <position position="63"/>
    </location>
    <ligand>
        <name>5-hydroxyisourate</name>
        <dbReference type="ChEBI" id="CHEBI:18072"/>
    </ligand>
</feature>
<feature type="binding site" evidence="7">
    <location>
        <position position="188"/>
    </location>
    <ligand>
        <name>5-hydroxyisourate</name>
        <dbReference type="ChEBI" id="CHEBI:18072"/>
    </ligand>
</feature>
<accession>A0AAD9FNB1</accession>
<evidence type="ECO:0000256" key="2">
    <source>
        <dbReference type="ARBA" id="ARBA00009760"/>
    </source>
</evidence>
<evidence type="ECO:0000256" key="8">
    <source>
        <dbReference type="RuleBase" id="RU004455"/>
    </source>
</evidence>
<feature type="binding site" evidence="7">
    <location>
        <position position="64"/>
    </location>
    <ligand>
        <name>5-hydroxyisourate</name>
        <dbReference type="ChEBI" id="CHEBI:18072"/>
    </ligand>
</feature>
<dbReference type="InterPro" id="IPR002042">
    <property type="entry name" value="Uricase"/>
</dbReference>
<keyword evidence="3 5" id="KW-0659">Purine metabolism</keyword>
<reference evidence="9" key="1">
    <citation type="submission" date="2023-02" db="EMBL/GenBank/DDBJ databases">
        <title>Identification and recombinant expression of a fungal hydrolase from Papiliotrema laurentii that hydrolyzes apple cutin and clears colloidal polyester polyurethane.</title>
        <authorList>
            <consortium name="DOE Joint Genome Institute"/>
            <person name="Roman V.A."/>
            <person name="Bojanowski C."/>
            <person name="Crable B.R."/>
            <person name="Wagner D.N."/>
            <person name="Hung C.S."/>
            <person name="Nadeau L.J."/>
            <person name="Schratz L."/>
            <person name="Haridas S."/>
            <person name="Pangilinan J."/>
            <person name="Lipzen A."/>
            <person name="Na H."/>
            <person name="Yan M."/>
            <person name="Ng V."/>
            <person name="Grigoriev I.V."/>
            <person name="Spatafora J.W."/>
            <person name="Barlow D."/>
            <person name="Biffinger J."/>
            <person name="Kelley-Loughnane N."/>
            <person name="Varaljay V.A."/>
            <person name="Crookes-Goodson W.J."/>
        </authorList>
    </citation>
    <scope>NUCLEOTIDE SEQUENCE</scope>
    <source>
        <strain evidence="9">5307AH</strain>
    </source>
</reference>
<feature type="binding site" evidence="7">
    <location>
        <position position="246"/>
    </location>
    <ligand>
        <name>urate</name>
        <dbReference type="ChEBI" id="CHEBI:17775"/>
    </ligand>
</feature>
<dbReference type="PANTHER" id="PTHR42874">
    <property type="entry name" value="URICASE"/>
    <property type="match status" value="1"/>
</dbReference>
<evidence type="ECO:0000256" key="6">
    <source>
        <dbReference type="PIRSR" id="PIRSR000241-1"/>
    </source>
</evidence>
<feature type="binding site" evidence="7">
    <location>
        <position position="272"/>
    </location>
    <ligand>
        <name>O2</name>
        <dbReference type="ChEBI" id="CHEBI:15379"/>
    </ligand>
</feature>
<evidence type="ECO:0000256" key="3">
    <source>
        <dbReference type="ARBA" id="ARBA00022631"/>
    </source>
</evidence>
<proteinExistence type="inferred from homology"/>
<feature type="binding site" evidence="7">
    <location>
        <position position="272"/>
    </location>
    <ligand>
        <name>5-hydroxyisourate</name>
        <dbReference type="ChEBI" id="CHEBI:18072"/>
    </ligand>
</feature>
<keyword evidence="4 5" id="KW-0560">Oxidoreductase</keyword>
<dbReference type="Gene3D" id="3.10.270.10">
    <property type="entry name" value="Urate Oxidase"/>
    <property type="match status" value="1"/>
</dbReference>